<dbReference type="PANTHER" id="PTHR13490:SF0">
    <property type="entry name" value="SMALL RIBOSOMAL SUBUNIT PROTEIN MS35"/>
    <property type="match status" value="1"/>
</dbReference>
<sequence length="380" mass="44024">MASAAQSLRLVCRSCRSQRPIRHVAPRVFVAWKSVSGGAIKDFNMQEEIRPSPFDAMAEELEKLEAESRTMDFRKAVQRASEGLSPEELAEFEKNREEILKEASTIDRANSRTRQALAPLRNIIRPKKESFWNDEEQDTDVVWDQESGEDAFNEDDITSMAHAKLEEHREHREYARIAIWEMPLLSKFAKPFEPPAKDMPLRFRTTSYMGEFHPAERKVVVEFCPADFDLTPVQELKLKKLVGPRYNPETEIVHMSCEMFEHQAQNKRYLSDMVDKLIAEAKDPKDTFEDVPLDTRHHTFKIKPKFPKEWRITEERRKELETIRQQALLLDEAKAADGTLVDGQERIKQALAAPSISDRVAELVSAHPHKGAHRQKQLRR</sequence>
<evidence type="ECO:0000259" key="1">
    <source>
        <dbReference type="Pfam" id="PF10213"/>
    </source>
</evidence>
<reference evidence="3" key="1">
    <citation type="journal article" date="2013" name="Genome Announc.">
        <title>Draft genome sequence of the ascomycete Phaeoacremonium aleophilum strain UCR-PA7, a causal agent of the esca disease complex in grapevines.</title>
        <authorList>
            <person name="Blanco-Ulate B."/>
            <person name="Rolshausen P."/>
            <person name="Cantu D."/>
        </authorList>
    </citation>
    <scope>NUCLEOTIDE SEQUENCE [LARGE SCALE GENOMIC DNA]</scope>
    <source>
        <strain evidence="3">UCR-PA7</strain>
    </source>
</reference>
<proteinExistence type="predicted"/>
<dbReference type="EMBL" id="KB933099">
    <property type="protein sequence ID" value="EOO00362.1"/>
    <property type="molecule type" value="Genomic_DNA"/>
</dbReference>
<dbReference type="KEGG" id="tmn:UCRPA7_4167"/>
<dbReference type="GO" id="GO:0005763">
    <property type="term" value="C:mitochondrial small ribosomal subunit"/>
    <property type="evidence" value="ECO:0007669"/>
    <property type="project" value="TreeGrafter"/>
</dbReference>
<gene>
    <name evidence="2" type="ORF">UCRPA7_4167</name>
</gene>
<dbReference type="Pfam" id="PF10213">
    <property type="entry name" value="MRP-S28"/>
    <property type="match status" value="1"/>
</dbReference>
<dbReference type="HOGENOM" id="CLU_051514_0_0_1"/>
<dbReference type="PANTHER" id="PTHR13490">
    <property type="entry name" value="MITOCHONDRIAL 28S RIBOSOMAL PROTEIN S28"/>
    <property type="match status" value="1"/>
</dbReference>
<protein>
    <submittedName>
        <fullName evidence="2">Putative mitochondrial ribosomal small subunit component protein</fullName>
    </submittedName>
</protein>
<dbReference type="OrthoDB" id="283424at2759"/>
<dbReference type="AlphaFoldDB" id="R8BM07"/>
<evidence type="ECO:0000313" key="2">
    <source>
        <dbReference type="EMBL" id="EOO00362.1"/>
    </source>
</evidence>
<dbReference type="InterPro" id="IPR039848">
    <property type="entry name" value="Ribosomal_mS35_mt"/>
</dbReference>
<feature type="domain" description="Small ribosomal subunit protein mS35 mitochondrial conserved" evidence="1">
    <location>
        <begin position="191"/>
        <end position="310"/>
    </location>
</feature>
<keyword evidence="3" id="KW-1185">Reference proteome</keyword>
<name>R8BM07_PHAM7</name>
<organism evidence="2 3">
    <name type="scientific">Phaeoacremonium minimum (strain UCR-PA7)</name>
    <name type="common">Esca disease fungus</name>
    <name type="synonym">Togninia minima</name>
    <dbReference type="NCBI Taxonomy" id="1286976"/>
    <lineage>
        <taxon>Eukaryota</taxon>
        <taxon>Fungi</taxon>
        <taxon>Dikarya</taxon>
        <taxon>Ascomycota</taxon>
        <taxon>Pezizomycotina</taxon>
        <taxon>Sordariomycetes</taxon>
        <taxon>Sordariomycetidae</taxon>
        <taxon>Togniniales</taxon>
        <taxon>Togniniaceae</taxon>
        <taxon>Phaeoacremonium</taxon>
    </lineage>
</organism>
<dbReference type="eggNOG" id="KOG3933">
    <property type="taxonomic scope" value="Eukaryota"/>
</dbReference>
<dbReference type="InterPro" id="IPR019349">
    <property type="entry name" value="Ribosomal_mS35_mit"/>
</dbReference>
<dbReference type="GO" id="GO:0032543">
    <property type="term" value="P:mitochondrial translation"/>
    <property type="evidence" value="ECO:0007669"/>
    <property type="project" value="InterPro"/>
</dbReference>
<dbReference type="RefSeq" id="XP_007914922.1">
    <property type="nucleotide sequence ID" value="XM_007916731.1"/>
</dbReference>
<dbReference type="GO" id="GO:0003735">
    <property type="term" value="F:structural constituent of ribosome"/>
    <property type="evidence" value="ECO:0007669"/>
    <property type="project" value="InterPro"/>
</dbReference>
<dbReference type="Proteomes" id="UP000014074">
    <property type="component" value="Unassembled WGS sequence"/>
</dbReference>
<evidence type="ECO:0000313" key="3">
    <source>
        <dbReference type="Proteomes" id="UP000014074"/>
    </source>
</evidence>
<accession>R8BM07</accession>
<dbReference type="GeneID" id="19324590"/>